<dbReference type="Pfam" id="PF04167">
    <property type="entry name" value="DUF402"/>
    <property type="match status" value="1"/>
</dbReference>
<gene>
    <name evidence="2" type="ORF">FX981_01261</name>
</gene>
<accession>A0A5C0WF21</accession>
<name>A0A5C0WF21_BACIA</name>
<feature type="domain" description="DUF402" evidence="1">
    <location>
        <begin position="44"/>
        <end position="163"/>
    </location>
</feature>
<dbReference type="PANTHER" id="PTHR41271:SF1">
    <property type="entry name" value="DUF402 DOMAIN-CONTAINING PROTEIN"/>
    <property type="match status" value="1"/>
</dbReference>
<organism evidence="2 3">
    <name type="scientific">Bacillus safensis</name>
    <dbReference type="NCBI Taxonomy" id="561879"/>
    <lineage>
        <taxon>Bacteria</taxon>
        <taxon>Bacillati</taxon>
        <taxon>Bacillota</taxon>
        <taxon>Bacilli</taxon>
        <taxon>Bacillales</taxon>
        <taxon>Bacillaceae</taxon>
        <taxon>Bacillus</taxon>
    </lineage>
</organism>
<evidence type="ECO:0000259" key="1">
    <source>
        <dbReference type="Pfam" id="PF04167"/>
    </source>
</evidence>
<dbReference type="PANTHER" id="PTHR41271">
    <property type="entry name" value="DUF402 DOMAIN-CONTAINING PROTEIN"/>
    <property type="match status" value="1"/>
</dbReference>
<dbReference type="AlphaFoldDB" id="A0A5C0WF21"/>
<dbReference type="GeneID" id="61768042"/>
<evidence type="ECO:0000313" key="2">
    <source>
        <dbReference type="EMBL" id="QEK63062.1"/>
    </source>
</evidence>
<proteinExistence type="predicted"/>
<dbReference type="EMBL" id="CP043404">
    <property type="protein sequence ID" value="QEK63062.1"/>
    <property type="molecule type" value="Genomic_DNA"/>
</dbReference>
<dbReference type="Proteomes" id="UP000325032">
    <property type="component" value="Chromosome"/>
</dbReference>
<dbReference type="RefSeq" id="WP_187470538.1">
    <property type="nucleotide sequence ID" value="NZ_CP043404.1"/>
</dbReference>
<dbReference type="SUPFAM" id="SSF159234">
    <property type="entry name" value="FomD-like"/>
    <property type="match status" value="1"/>
</dbReference>
<dbReference type="Gene3D" id="2.40.380.10">
    <property type="entry name" value="FomD-like"/>
    <property type="match status" value="1"/>
</dbReference>
<keyword evidence="3" id="KW-1185">Reference proteome</keyword>
<sequence length="179" mass="20828">MLFSLHADRWDEVIERKIKYDQKVVEHTCQLLDTKEQQVVLFHKIEDPFTMKAGAGFLTIPKGSYTTAYYWKDRPYNIYFWRDDQGKELGSYFNIVGDTQFKAQLVMFEDLIIDLLVLPNGDVFVLDEDELPESLADFEHGTVRRALESVTASLESILDQVRADAEGKYHHSLFEPMLK</sequence>
<dbReference type="InterPro" id="IPR007295">
    <property type="entry name" value="DUF402"/>
</dbReference>
<protein>
    <recommendedName>
        <fullName evidence="1">DUF402 domain-containing protein</fullName>
    </recommendedName>
</protein>
<dbReference type="InterPro" id="IPR035930">
    <property type="entry name" value="FomD-like_sf"/>
</dbReference>
<evidence type="ECO:0000313" key="3">
    <source>
        <dbReference type="Proteomes" id="UP000325032"/>
    </source>
</evidence>
<reference evidence="2 3" key="1">
    <citation type="journal article" date="2018" name="Plant Biotechnol. Rep.">
        <title>Diversity and antifungal activity of endophytic bacteria associated with Panax ginseng seedlings.</title>
        <authorList>
            <person name="Park J.M."/>
            <person name="Hong C.E."/>
            <person name="Jo S.H."/>
        </authorList>
    </citation>
    <scope>NUCLEOTIDE SEQUENCE [LARGE SCALE GENOMIC DNA]</scope>
    <source>
        <strain evidence="2 3">PgKB20</strain>
    </source>
</reference>